<dbReference type="EMBL" id="JAFMYV010000017">
    <property type="protein sequence ID" value="MBO0939809.1"/>
    <property type="molecule type" value="Genomic_DNA"/>
</dbReference>
<gene>
    <name evidence="3" type="ORF">J2I47_24905</name>
</gene>
<dbReference type="SUPFAM" id="SSF101898">
    <property type="entry name" value="NHL repeat"/>
    <property type="match status" value="1"/>
</dbReference>
<evidence type="ECO:0000259" key="2">
    <source>
        <dbReference type="Pfam" id="PF18962"/>
    </source>
</evidence>
<protein>
    <submittedName>
        <fullName evidence="3">T9SS type A sorting domain-containing protein</fullName>
    </submittedName>
</protein>
<accession>A0A939GLZ7</accession>
<dbReference type="InterPro" id="IPR026444">
    <property type="entry name" value="Secre_tail"/>
</dbReference>
<sequence>MIKHYLFHFLYWLTKNRLLLLLLALYQPAGAQTGTTLPNFPWVATLPAEPLAIAADGPRGAYILLRGNTLLQLDTKGKERWRQTLTGWPTVQRITTDGAGRLVVAGSFTGQFTVADSTYQLEEPTHRSTFIAQFDSTHARRWVTYVLTRAGRLGQSTSMATDGSGAVFIYGREDERSVPLIARFDADGRFIDAQTYGAPTIPPPDPGTVVADASGHARFSMAERSTRSTYGLLAATTDDTLRWQTYLHTALGADAAKRYDTEPIDLALDRQNNAVVLANYALRDRLSNGTLETGQLLLRYNNDGQNQWVKTGVTRTDSATGSRLMVDPAGAFVVAGGYDGPFDPVTSVYGSADYLSLAGYAPTGQIRWTYRLNATNGNDRLTSVARAENGSLLLLGKTTGTLPLESTTLTASSTTPAYYLANLQPFQLRPSAGSVTLCAGSTATLKGTYRGYFEQAPVLQLSDNQGNFDKAQPVSSVPIGVPGNLFSVADFALSIPLAATTTPGTGYRLRAISPLPVYMGDPVSVTVAVAPPAPRITQTGDELGLSGTATAGLTYQWYSNNQVPVAGATGPTFRPTTAGAYYVVATANGCGSVPSEALNFVITASEPTPTITVYPNPAAQQLWVRWPFSANTPQTGLLRLTNLIGQTMRQVTRTGELTGIPLNDLAAGLYLLSIQADGQPAEIHKVWVK</sequence>
<evidence type="ECO:0000313" key="4">
    <source>
        <dbReference type="Proteomes" id="UP000664034"/>
    </source>
</evidence>
<evidence type="ECO:0000256" key="1">
    <source>
        <dbReference type="SAM" id="SignalP"/>
    </source>
</evidence>
<dbReference type="PANTHER" id="PTHR35580:SF1">
    <property type="entry name" value="PHYTASE-LIKE DOMAIN-CONTAINING PROTEIN"/>
    <property type="match status" value="1"/>
</dbReference>
<feature type="signal peptide" evidence="1">
    <location>
        <begin position="1"/>
        <end position="31"/>
    </location>
</feature>
<name>A0A939GLZ7_9BACT</name>
<dbReference type="AlphaFoldDB" id="A0A939GLZ7"/>
<organism evidence="3 4">
    <name type="scientific">Fibrella rubiginis</name>
    <dbReference type="NCBI Taxonomy" id="2817060"/>
    <lineage>
        <taxon>Bacteria</taxon>
        <taxon>Pseudomonadati</taxon>
        <taxon>Bacteroidota</taxon>
        <taxon>Cytophagia</taxon>
        <taxon>Cytophagales</taxon>
        <taxon>Spirosomataceae</taxon>
        <taxon>Fibrella</taxon>
    </lineage>
</organism>
<dbReference type="RefSeq" id="WP_207367337.1">
    <property type="nucleotide sequence ID" value="NZ_JAFMYV010000017.1"/>
</dbReference>
<dbReference type="Proteomes" id="UP000664034">
    <property type="component" value="Unassembled WGS sequence"/>
</dbReference>
<feature type="domain" description="Secretion system C-terminal sorting" evidence="2">
    <location>
        <begin position="613"/>
        <end position="685"/>
    </location>
</feature>
<comment type="caution">
    <text evidence="3">The sequence shown here is derived from an EMBL/GenBank/DDBJ whole genome shotgun (WGS) entry which is preliminary data.</text>
</comment>
<proteinExistence type="predicted"/>
<dbReference type="NCBIfam" id="TIGR04183">
    <property type="entry name" value="Por_Secre_tail"/>
    <property type="match status" value="1"/>
</dbReference>
<dbReference type="InterPro" id="IPR052918">
    <property type="entry name" value="Motility_Chemotaxis_Reg"/>
</dbReference>
<evidence type="ECO:0000313" key="3">
    <source>
        <dbReference type="EMBL" id="MBO0939809.1"/>
    </source>
</evidence>
<feature type="chain" id="PRO_5037705025" evidence="1">
    <location>
        <begin position="32"/>
        <end position="689"/>
    </location>
</feature>
<dbReference type="PANTHER" id="PTHR35580">
    <property type="entry name" value="CELL SURFACE GLYCOPROTEIN (S-LAYER PROTEIN)-LIKE PROTEIN"/>
    <property type="match status" value="1"/>
</dbReference>
<dbReference type="InterPro" id="IPR013783">
    <property type="entry name" value="Ig-like_fold"/>
</dbReference>
<keyword evidence="4" id="KW-1185">Reference proteome</keyword>
<dbReference type="Pfam" id="PF18962">
    <property type="entry name" value="Por_Secre_tail"/>
    <property type="match status" value="1"/>
</dbReference>
<dbReference type="Gene3D" id="2.60.40.10">
    <property type="entry name" value="Immunoglobulins"/>
    <property type="match status" value="1"/>
</dbReference>
<keyword evidence="1" id="KW-0732">Signal</keyword>
<reference evidence="3" key="1">
    <citation type="submission" date="2021-03" db="EMBL/GenBank/DDBJ databases">
        <title>Fibrella sp. HMF5335 genome sequencing and assembly.</title>
        <authorList>
            <person name="Kang H."/>
            <person name="Kim H."/>
            <person name="Bae S."/>
            <person name="Joh K."/>
        </authorList>
    </citation>
    <scope>NUCLEOTIDE SEQUENCE</scope>
    <source>
        <strain evidence="3">HMF5335</strain>
    </source>
</reference>